<gene>
    <name evidence="8" type="ORF">DI598_14510</name>
</gene>
<dbReference type="Pfam" id="PF01476">
    <property type="entry name" value="LysM"/>
    <property type="match status" value="2"/>
</dbReference>
<keyword evidence="1" id="KW-0929">Antimicrobial</keyword>
<dbReference type="PROSITE" id="PS51782">
    <property type="entry name" value="LYSM"/>
    <property type="match status" value="1"/>
</dbReference>
<dbReference type="EMBL" id="QFOI01000316">
    <property type="protein sequence ID" value="PZP44458.1"/>
    <property type="molecule type" value="Genomic_DNA"/>
</dbReference>
<dbReference type="InterPro" id="IPR051056">
    <property type="entry name" value="Glycosyl_Hydrolase_73"/>
</dbReference>
<dbReference type="InterPro" id="IPR036779">
    <property type="entry name" value="LysM_dom_sf"/>
</dbReference>
<evidence type="ECO:0000256" key="1">
    <source>
        <dbReference type="ARBA" id="ARBA00022529"/>
    </source>
</evidence>
<sequence>MDFYSSKKIKMRKLILTTAIVATGFTLSAQNNSVQDYINQYKEIAVNEMVRTGVPASITLAQGILESGSGNSKLAKYSNNHFGIKCKKEWTGETVYQDDDIKNECFRVYQTAADSYKDHSDFLKNRPYYTSLFDLDPKDYKAWAKGLKSAGYATERDYPKNLIGLIERYNLEQYSDEALARIEKGDNGLTDMAATQKQENTATEETMFAKQADKPNTNKNSLALFSDNSSSTPTSETSSGSMANNNVMTNTFSSSYYVAKNTCTLNPSIYPTTAFKINKTKVIYLPKGSSLFALATNQKMSYNKLLDYNELEAGTDILQKDRLVYLEKKPKKGEKEMHTVVIGETLDEIAQKEGLQLNSLLEYNHLQPNALPLPGESVYLRASAPNMPRLASENVVLK</sequence>
<keyword evidence="3" id="KW-0378">Hydrolase</keyword>
<dbReference type="SUPFAM" id="SSF54106">
    <property type="entry name" value="LysM domain"/>
    <property type="match status" value="1"/>
</dbReference>
<evidence type="ECO:0000256" key="6">
    <source>
        <dbReference type="SAM" id="SignalP"/>
    </source>
</evidence>
<dbReference type="CDD" id="cd00118">
    <property type="entry name" value="LysM"/>
    <property type="match status" value="1"/>
</dbReference>
<evidence type="ECO:0000313" key="9">
    <source>
        <dbReference type="Proteomes" id="UP000249645"/>
    </source>
</evidence>
<dbReference type="SMART" id="SM00047">
    <property type="entry name" value="LYZ2"/>
    <property type="match status" value="1"/>
</dbReference>
<organism evidence="8 9">
    <name type="scientific">Pseudopedobacter saltans</name>
    <dbReference type="NCBI Taxonomy" id="151895"/>
    <lineage>
        <taxon>Bacteria</taxon>
        <taxon>Pseudomonadati</taxon>
        <taxon>Bacteroidota</taxon>
        <taxon>Sphingobacteriia</taxon>
        <taxon>Sphingobacteriales</taxon>
        <taxon>Sphingobacteriaceae</taxon>
        <taxon>Pseudopedobacter</taxon>
    </lineage>
</organism>
<dbReference type="AlphaFoldDB" id="A0A2W5EME7"/>
<dbReference type="InterPro" id="IPR002901">
    <property type="entry name" value="MGlyc_endo_b_GlcNAc-like_dom"/>
</dbReference>
<keyword evidence="2" id="KW-0081">Bacteriolytic enzyme</keyword>
<dbReference type="Gene3D" id="1.10.530.10">
    <property type="match status" value="1"/>
</dbReference>
<dbReference type="Pfam" id="PF01832">
    <property type="entry name" value="Glucosaminidase"/>
    <property type="match status" value="1"/>
</dbReference>
<evidence type="ECO:0000256" key="2">
    <source>
        <dbReference type="ARBA" id="ARBA00022638"/>
    </source>
</evidence>
<protein>
    <recommendedName>
        <fullName evidence="4">Peptidoglycan hydrolase</fullName>
    </recommendedName>
</protein>
<accession>A0A2W5EME7</accession>
<name>A0A2W5EME7_9SPHI</name>
<feature type="chain" id="PRO_5015881375" description="Peptidoglycan hydrolase" evidence="6">
    <location>
        <begin position="30"/>
        <end position="398"/>
    </location>
</feature>
<evidence type="ECO:0000256" key="4">
    <source>
        <dbReference type="ARBA" id="ARBA00032108"/>
    </source>
</evidence>
<dbReference type="GO" id="GO:0004040">
    <property type="term" value="F:amidase activity"/>
    <property type="evidence" value="ECO:0007669"/>
    <property type="project" value="InterPro"/>
</dbReference>
<dbReference type="Proteomes" id="UP000249645">
    <property type="component" value="Unassembled WGS sequence"/>
</dbReference>
<dbReference type="GO" id="GO:0031640">
    <property type="term" value="P:killing of cells of another organism"/>
    <property type="evidence" value="ECO:0007669"/>
    <property type="project" value="UniProtKB-KW"/>
</dbReference>
<dbReference type="InterPro" id="IPR018392">
    <property type="entry name" value="LysM"/>
</dbReference>
<reference evidence="8 9" key="1">
    <citation type="submission" date="2017-11" db="EMBL/GenBank/DDBJ databases">
        <title>Infants hospitalized years apart are colonized by the same room-sourced microbial strains.</title>
        <authorList>
            <person name="Brooks B."/>
            <person name="Olm M.R."/>
            <person name="Firek B.A."/>
            <person name="Baker R."/>
            <person name="Thomas B.C."/>
            <person name="Morowitz M.J."/>
            <person name="Banfield J.F."/>
        </authorList>
    </citation>
    <scope>NUCLEOTIDE SEQUENCE [LARGE SCALE GENOMIC DNA]</scope>
    <source>
        <strain evidence="8">S2_009_000_R2_76</strain>
    </source>
</reference>
<keyword evidence="6" id="KW-0732">Signal</keyword>
<dbReference type="Gene3D" id="3.10.350.10">
    <property type="entry name" value="LysM domain"/>
    <property type="match status" value="1"/>
</dbReference>
<evidence type="ECO:0000256" key="3">
    <source>
        <dbReference type="ARBA" id="ARBA00022801"/>
    </source>
</evidence>
<dbReference type="PANTHER" id="PTHR33308">
    <property type="entry name" value="PEPTIDOGLYCAN HYDROLASE FLGJ"/>
    <property type="match status" value="1"/>
</dbReference>
<feature type="signal peptide" evidence="6">
    <location>
        <begin position="1"/>
        <end position="29"/>
    </location>
</feature>
<comment type="caution">
    <text evidence="8">The sequence shown here is derived from an EMBL/GenBank/DDBJ whole genome shotgun (WGS) entry which is preliminary data.</text>
</comment>
<dbReference type="PANTHER" id="PTHR33308:SF9">
    <property type="entry name" value="PEPTIDOGLYCAN HYDROLASE FLGJ"/>
    <property type="match status" value="1"/>
</dbReference>
<feature type="compositionally biased region" description="Polar residues" evidence="5">
    <location>
        <begin position="214"/>
        <end position="223"/>
    </location>
</feature>
<evidence type="ECO:0000259" key="7">
    <source>
        <dbReference type="PROSITE" id="PS51782"/>
    </source>
</evidence>
<evidence type="ECO:0000256" key="5">
    <source>
        <dbReference type="SAM" id="MobiDB-lite"/>
    </source>
</evidence>
<feature type="domain" description="LysM" evidence="7">
    <location>
        <begin position="336"/>
        <end position="380"/>
    </location>
</feature>
<feature type="compositionally biased region" description="Low complexity" evidence="5">
    <location>
        <begin position="226"/>
        <end position="241"/>
    </location>
</feature>
<proteinExistence type="predicted"/>
<evidence type="ECO:0000313" key="8">
    <source>
        <dbReference type="EMBL" id="PZP44458.1"/>
    </source>
</evidence>
<dbReference type="GO" id="GO:0042742">
    <property type="term" value="P:defense response to bacterium"/>
    <property type="evidence" value="ECO:0007669"/>
    <property type="project" value="UniProtKB-KW"/>
</dbReference>
<feature type="region of interest" description="Disordered" evidence="5">
    <location>
        <begin position="209"/>
        <end position="245"/>
    </location>
</feature>